<evidence type="ECO:0000313" key="6">
    <source>
        <dbReference type="EMBL" id="KPL77349.1"/>
    </source>
</evidence>
<dbReference type="Gene3D" id="3.40.190.10">
    <property type="entry name" value="Periplasmic binding protein-like II"/>
    <property type="match status" value="2"/>
</dbReference>
<evidence type="ECO:0000313" key="7">
    <source>
        <dbReference type="Proteomes" id="UP000050417"/>
    </source>
</evidence>
<dbReference type="GO" id="GO:0042956">
    <property type="term" value="P:maltodextrin transmembrane transport"/>
    <property type="evidence" value="ECO:0007669"/>
    <property type="project" value="TreeGrafter"/>
</dbReference>
<name>A0A0P6XQ25_9CHLR</name>
<reference evidence="6 7" key="1">
    <citation type="submission" date="2015-07" db="EMBL/GenBank/DDBJ databases">
        <title>Genome sequence of Ornatilinea apprima DSM 23815.</title>
        <authorList>
            <person name="Hemp J."/>
            <person name="Ward L.M."/>
            <person name="Pace L.A."/>
            <person name="Fischer W.W."/>
        </authorList>
    </citation>
    <scope>NUCLEOTIDE SEQUENCE [LARGE SCALE GENOMIC DNA]</scope>
    <source>
        <strain evidence="6 7">P3M-1</strain>
    </source>
</reference>
<dbReference type="Proteomes" id="UP000050417">
    <property type="component" value="Unassembled WGS sequence"/>
</dbReference>
<feature type="region of interest" description="Disordered" evidence="4">
    <location>
        <begin position="26"/>
        <end position="59"/>
    </location>
</feature>
<dbReference type="OrthoDB" id="9808332at2"/>
<sequence>MYAKKVIAILLFAAVLLGACAPTTPVSTEVSNAPAQPAQPTQAEQPAEAPEQPTEEAKPVVVSVWVTDAPAVRKAAEEYEKLTGKKVIVEEIAREVLQEKEKTELTSKTGAYDLLWVPSEWVAELAEGQLLEPLNPYMENSSLPQPDQADWASPGAVEAYNYKGNLYGFPVALDTVFLYYRTDLIEKAPETWDEYLQVAKEQTNDQRYGATLFGKLPESIAWDFINYFWSFGGEILDENFRPTVNSPEGVASLTYFTDLLNKEQVVSPGVSTYEYPEVLAAFQQDKAAMVLQWNAAYADFGNPEASPAIYDKFNATVLPGKQMEDGTINRKVIGHVWGFVMNASSQNKEEAYSFLVYLTGKEGLKYFPTDGASINVNSKAVLSDPAMIEAHPEFELLNESFQYLQLWPTTTATSQIILTIAQEASSALVGSKTPQQAMDDANKAIDDLMQQAGYY</sequence>
<comment type="similarity">
    <text evidence="1">Belongs to the bacterial solute-binding protein 1 family.</text>
</comment>
<dbReference type="InterPro" id="IPR006059">
    <property type="entry name" value="SBP"/>
</dbReference>
<dbReference type="GO" id="GO:0055052">
    <property type="term" value="C:ATP-binding cassette (ABC) transporter complex, substrate-binding subunit-containing"/>
    <property type="evidence" value="ECO:0007669"/>
    <property type="project" value="TreeGrafter"/>
</dbReference>
<feature type="signal peptide" evidence="5">
    <location>
        <begin position="1"/>
        <end position="21"/>
    </location>
</feature>
<evidence type="ECO:0000256" key="3">
    <source>
        <dbReference type="ARBA" id="ARBA00022729"/>
    </source>
</evidence>
<dbReference type="EMBL" id="LGCL01000023">
    <property type="protein sequence ID" value="KPL77349.1"/>
    <property type="molecule type" value="Genomic_DNA"/>
</dbReference>
<dbReference type="RefSeq" id="WP_075062759.1">
    <property type="nucleotide sequence ID" value="NZ_LGCL01000023.1"/>
</dbReference>
<dbReference type="PROSITE" id="PS51257">
    <property type="entry name" value="PROKAR_LIPOPROTEIN"/>
    <property type="match status" value="1"/>
</dbReference>
<dbReference type="Pfam" id="PF01547">
    <property type="entry name" value="SBP_bac_1"/>
    <property type="match status" value="1"/>
</dbReference>
<proteinExistence type="inferred from homology"/>
<dbReference type="PANTHER" id="PTHR30061">
    <property type="entry name" value="MALTOSE-BINDING PERIPLASMIC PROTEIN"/>
    <property type="match status" value="1"/>
</dbReference>
<keyword evidence="3 5" id="KW-0732">Signal</keyword>
<organism evidence="6 7">
    <name type="scientific">Ornatilinea apprima</name>
    <dbReference type="NCBI Taxonomy" id="1134406"/>
    <lineage>
        <taxon>Bacteria</taxon>
        <taxon>Bacillati</taxon>
        <taxon>Chloroflexota</taxon>
        <taxon>Anaerolineae</taxon>
        <taxon>Anaerolineales</taxon>
        <taxon>Anaerolineaceae</taxon>
        <taxon>Ornatilinea</taxon>
    </lineage>
</organism>
<keyword evidence="7" id="KW-1185">Reference proteome</keyword>
<protein>
    <recommendedName>
        <fullName evidence="8">Sugar ABC transporter substrate-binding protein</fullName>
    </recommendedName>
</protein>
<evidence type="ECO:0000256" key="2">
    <source>
        <dbReference type="ARBA" id="ARBA00022448"/>
    </source>
</evidence>
<dbReference type="AlphaFoldDB" id="A0A0P6XQ25"/>
<comment type="caution">
    <text evidence="6">The sequence shown here is derived from an EMBL/GenBank/DDBJ whole genome shotgun (WGS) entry which is preliminary data.</text>
</comment>
<evidence type="ECO:0000256" key="4">
    <source>
        <dbReference type="SAM" id="MobiDB-lite"/>
    </source>
</evidence>
<dbReference type="PANTHER" id="PTHR30061:SF50">
    <property type="entry name" value="MALTOSE_MALTODEXTRIN-BINDING PERIPLASMIC PROTEIN"/>
    <property type="match status" value="1"/>
</dbReference>
<evidence type="ECO:0000256" key="5">
    <source>
        <dbReference type="SAM" id="SignalP"/>
    </source>
</evidence>
<keyword evidence="2" id="KW-0813">Transport</keyword>
<gene>
    <name evidence="6" type="ORF">ADN00_09540</name>
</gene>
<dbReference type="CDD" id="cd13585">
    <property type="entry name" value="PBP2_TMBP_like"/>
    <property type="match status" value="1"/>
</dbReference>
<feature type="chain" id="PRO_5006133167" description="Sugar ABC transporter substrate-binding protein" evidence="5">
    <location>
        <begin position="22"/>
        <end position="455"/>
    </location>
</feature>
<dbReference type="GO" id="GO:0015768">
    <property type="term" value="P:maltose transport"/>
    <property type="evidence" value="ECO:0007669"/>
    <property type="project" value="TreeGrafter"/>
</dbReference>
<evidence type="ECO:0008006" key="8">
    <source>
        <dbReference type="Google" id="ProtNLM"/>
    </source>
</evidence>
<feature type="compositionally biased region" description="Low complexity" evidence="4">
    <location>
        <begin position="33"/>
        <end position="52"/>
    </location>
</feature>
<dbReference type="STRING" id="1134406.ADN00_09540"/>
<dbReference type="GO" id="GO:1901982">
    <property type="term" value="F:maltose binding"/>
    <property type="evidence" value="ECO:0007669"/>
    <property type="project" value="TreeGrafter"/>
</dbReference>
<evidence type="ECO:0000256" key="1">
    <source>
        <dbReference type="ARBA" id="ARBA00008520"/>
    </source>
</evidence>
<accession>A0A0P6XQ25</accession>
<dbReference type="SUPFAM" id="SSF53850">
    <property type="entry name" value="Periplasmic binding protein-like II"/>
    <property type="match status" value="1"/>
</dbReference>